<evidence type="ECO:0000259" key="4">
    <source>
        <dbReference type="PROSITE" id="PS50089"/>
    </source>
</evidence>
<dbReference type="OrthoDB" id="8062037at2759"/>
<dbReference type="GO" id="GO:0005634">
    <property type="term" value="C:nucleus"/>
    <property type="evidence" value="ECO:0007669"/>
    <property type="project" value="InterPro"/>
</dbReference>
<dbReference type="PROSITE" id="PS50089">
    <property type="entry name" value="ZF_RING_2"/>
    <property type="match status" value="1"/>
</dbReference>
<keyword evidence="1 3" id="KW-0479">Metal-binding</keyword>
<evidence type="ECO:0000256" key="3">
    <source>
        <dbReference type="PROSITE-ProRule" id="PRU00175"/>
    </source>
</evidence>
<dbReference type="OMA" id="CLRYWIN"/>
<reference evidence="6" key="1">
    <citation type="submission" date="2020-12" db="UniProtKB">
        <authorList>
            <consortium name="WormBaseParasite"/>
        </authorList>
    </citation>
    <scope>IDENTIFICATION</scope>
    <source>
        <strain evidence="6">MHco3</strain>
    </source>
</reference>
<name>A0A7I4YYU4_HAECO</name>
<keyword evidence="2" id="KW-0862">Zinc</keyword>
<dbReference type="PANTHER" id="PTHR16047">
    <property type="entry name" value="RFWD3 PROTEIN"/>
    <property type="match status" value="1"/>
</dbReference>
<dbReference type="GO" id="GO:0008270">
    <property type="term" value="F:zinc ion binding"/>
    <property type="evidence" value="ECO:0007669"/>
    <property type="project" value="UniProtKB-KW"/>
</dbReference>
<dbReference type="WBParaSite" id="HCON_00165230-00001">
    <property type="protein sequence ID" value="HCON_00165230-00001"/>
    <property type="gene ID" value="HCON_00165230"/>
</dbReference>
<dbReference type="GO" id="GO:0004842">
    <property type="term" value="F:ubiquitin-protein transferase activity"/>
    <property type="evidence" value="ECO:0007669"/>
    <property type="project" value="InterPro"/>
</dbReference>
<dbReference type="AlphaFoldDB" id="A0A7I4YYU4"/>
<dbReference type="SMART" id="SM00184">
    <property type="entry name" value="RING"/>
    <property type="match status" value="1"/>
</dbReference>
<evidence type="ECO:0000256" key="2">
    <source>
        <dbReference type="ARBA" id="ARBA00022833"/>
    </source>
</evidence>
<accession>A0A7I4YYU4</accession>
<keyword evidence="1 3" id="KW-0863">Zinc-finger</keyword>
<evidence type="ECO:0000313" key="5">
    <source>
        <dbReference type="Proteomes" id="UP000025227"/>
    </source>
</evidence>
<sequence>MSEDRHILPPHLRFLVPVGPDEIKSGFCAVCFIRWSNDLDVRHVAKLTCGHIFHTECLRYWINSVTTRFNGTCPRCHKRFLCKSVVDGLPVYKRHRTRSAP</sequence>
<keyword evidence="5" id="KW-1185">Reference proteome</keyword>
<organism evidence="5 6">
    <name type="scientific">Haemonchus contortus</name>
    <name type="common">Barber pole worm</name>
    <dbReference type="NCBI Taxonomy" id="6289"/>
    <lineage>
        <taxon>Eukaryota</taxon>
        <taxon>Metazoa</taxon>
        <taxon>Ecdysozoa</taxon>
        <taxon>Nematoda</taxon>
        <taxon>Chromadorea</taxon>
        <taxon>Rhabditida</taxon>
        <taxon>Rhabditina</taxon>
        <taxon>Rhabditomorpha</taxon>
        <taxon>Strongyloidea</taxon>
        <taxon>Trichostrongylidae</taxon>
        <taxon>Haemonchus</taxon>
    </lineage>
</organism>
<dbReference type="Gene3D" id="3.30.40.10">
    <property type="entry name" value="Zinc/RING finger domain, C3HC4 (zinc finger)"/>
    <property type="match status" value="1"/>
</dbReference>
<dbReference type="SUPFAM" id="SSF57850">
    <property type="entry name" value="RING/U-box"/>
    <property type="match status" value="1"/>
</dbReference>
<dbReference type="InterPro" id="IPR037381">
    <property type="entry name" value="RFWD3"/>
</dbReference>
<feature type="domain" description="RING-type" evidence="4">
    <location>
        <begin position="28"/>
        <end position="77"/>
    </location>
</feature>
<evidence type="ECO:0000313" key="6">
    <source>
        <dbReference type="WBParaSite" id="HCON_00165230-00001"/>
    </source>
</evidence>
<dbReference type="InterPro" id="IPR001841">
    <property type="entry name" value="Znf_RING"/>
</dbReference>
<dbReference type="Proteomes" id="UP000025227">
    <property type="component" value="Unplaced"/>
</dbReference>
<dbReference type="Pfam" id="PF13639">
    <property type="entry name" value="zf-RING_2"/>
    <property type="match status" value="1"/>
</dbReference>
<dbReference type="InterPro" id="IPR013083">
    <property type="entry name" value="Znf_RING/FYVE/PHD"/>
</dbReference>
<protein>
    <submittedName>
        <fullName evidence="6">RING-type domain-containing protein</fullName>
    </submittedName>
</protein>
<proteinExistence type="predicted"/>
<dbReference type="GO" id="GO:0036297">
    <property type="term" value="P:interstrand cross-link repair"/>
    <property type="evidence" value="ECO:0007669"/>
    <property type="project" value="InterPro"/>
</dbReference>
<dbReference type="GO" id="GO:0016567">
    <property type="term" value="P:protein ubiquitination"/>
    <property type="evidence" value="ECO:0007669"/>
    <property type="project" value="InterPro"/>
</dbReference>
<dbReference type="PANTHER" id="PTHR16047:SF7">
    <property type="entry name" value="E3 UBIQUITIN-PROTEIN LIGASE RFWD3"/>
    <property type="match status" value="1"/>
</dbReference>
<evidence type="ECO:0000256" key="1">
    <source>
        <dbReference type="ARBA" id="ARBA00022771"/>
    </source>
</evidence>